<dbReference type="InterPro" id="IPR011251">
    <property type="entry name" value="Luciferase-like_dom"/>
</dbReference>
<dbReference type="RefSeq" id="WP_154072653.1">
    <property type="nucleotide sequence ID" value="NZ_LT670817.1"/>
</dbReference>
<evidence type="ECO:0000256" key="1">
    <source>
        <dbReference type="ARBA" id="ARBA00023002"/>
    </source>
</evidence>
<dbReference type="PANTHER" id="PTHR43244">
    <property type="match status" value="1"/>
</dbReference>
<dbReference type="Gene3D" id="3.20.20.30">
    <property type="entry name" value="Luciferase-like domain"/>
    <property type="match status" value="1"/>
</dbReference>
<dbReference type="AlphaFoldDB" id="A0A1M5X537"/>
<evidence type="ECO:0000313" key="4">
    <source>
        <dbReference type="Proteomes" id="UP000189796"/>
    </source>
</evidence>
<proteinExistence type="predicted"/>
<feature type="domain" description="Luciferase-like" evidence="2">
    <location>
        <begin position="13"/>
        <end position="303"/>
    </location>
</feature>
<dbReference type="SUPFAM" id="SSF51679">
    <property type="entry name" value="Bacterial luciferase-like"/>
    <property type="match status" value="1"/>
</dbReference>
<dbReference type="EMBL" id="LT670817">
    <property type="protein sequence ID" value="SHH94323.1"/>
    <property type="molecule type" value="Genomic_DNA"/>
</dbReference>
<dbReference type="CDD" id="cd01097">
    <property type="entry name" value="Tetrahydromethanopterin_reductase"/>
    <property type="match status" value="1"/>
</dbReference>
<evidence type="ECO:0000259" key="2">
    <source>
        <dbReference type="Pfam" id="PF00296"/>
    </source>
</evidence>
<dbReference type="Pfam" id="PF00296">
    <property type="entry name" value="Bac_luciferase"/>
    <property type="match status" value="1"/>
</dbReference>
<dbReference type="GO" id="GO:0016705">
    <property type="term" value="F:oxidoreductase activity, acting on paired donors, with incorporation or reduction of molecular oxygen"/>
    <property type="evidence" value="ECO:0007669"/>
    <property type="project" value="InterPro"/>
</dbReference>
<keyword evidence="1" id="KW-0560">Oxidoreductase</keyword>
<accession>A0A1M5X537</accession>
<dbReference type="InterPro" id="IPR050564">
    <property type="entry name" value="F420-G6PD/mer"/>
</dbReference>
<gene>
    <name evidence="3" type="ORF">SAMN05443248_6987</name>
</gene>
<dbReference type="Proteomes" id="UP000189796">
    <property type="component" value="Chromosome I"/>
</dbReference>
<protein>
    <submittedName>
        <fullName evidence="3">5,10-methylenetetrahydromethanopterin reductase</fullName>
    </submittedName>
</protein>
<dbReference type="InterPro" id="IPR036661">
    <property type="entry name" value="Luciferase-like_sf"/>
</dbReference>
<sequence length="326" mass="35112">MIPFGVSFDGFTPIAESVATAKLAEDAGARSFWVAEHLGFRESFVTSLAIAQATRQARIFPTSVSPYLRHPLPTAMALASLAEFLPGRFGIAVGVGNPMFLRESGLTVEKPIKAVRDYVGAMRALLTTNPVAMEGATFTLNNARLAFRPDELPPIYLAPMGPQMLRLSGAIADGLVLSAGLTTAYVAQSLALAAGSARERCIDPAQLRKTSYIYFCAGGDAQDRKDKLRQKLAFLFRNQNIADNIRSSGLDIDQEAIMAAIAQRDQAKAASHVPDAAIEVFTVSGDAAECRKRLREYLDAGLDELVLSLVGTAEDRMRSLSIIKDC</sequence>
<evidence type="ECO:0000313" key="3">
    <source>
        <dbReference type="EMBL" id="SHH94323.1"/>
    </source>
</evidence>
<dbReference type="PANTHER" id="PTHR43244:SF1">
    <property type="entry name" value="5,10-METHYLENETETRAHYDROMETHANOPTERIN REDUCTASE"/>
    <property type="match status" value="1"/>
</dbReference>
<name>A0A1M5X537_9BRAD</name>
<organism evidence="3 4">
    <name type="scientific">Bradyrhizobium erythrophlei</name>
    <dbReference type="NCBI Taxonomy" id="1437360"/>
    <lineage>
        <taxon>Bacteria</taxon>
        <taxon>Pseudomonadati</taxon>
        <taxon>Pseudomonadota</taxon>
        <taxon>Alphaproteobacteria</taxon>
        <taxon>Hyphomicrobiales</taxon>
        <taxon>Nitrobacteraceae</taxon>
        <taxon>Bradyrhizobium</taxon>
    </lineage>
</organism>
<dbReference type="OrthoDB" id="180193at2"/>
<reference evidence="3 4" key="1">
    <citation type="submission" date="2016-11" db="EMBL/GenBank/DDBJ databases">
        <authorList>
            <person name="Jaros S."/>
            <person name="Januszkiewicz K."/>
            <person name="Wedrychowicz H."/>
        </authorList>
    </citation>
    <scope>NUCLEOTIDE SEQUENCE [LARGE SCALE GENOMIC DNA]</scope>
    <source>
        <strain evidence="3 4">GAS138</strain>
    </source>
</reference>